<dbReference type="AlphaFoldDB" id="A0A345ST80"/>
<dbReference type="PANTHER" id="PTHR13170">
    <property type="entry name" value="O-GLCNACASE"/>
    <property type="match status" value="1"/>
</dbReference>
<accession>A0A345ST80</accession>
<dbReference type="Gene3D" id="3.40.630.30">
    <property type="match status" value="1"/>
</dbReference>
<evidence type="ECO:0000313" key="3">
    <source>
        <dbReference type="Proteomes" id="UP000249340"/>
    </source>
</evidence>
<organism evidence="2 3">
    <name type="scientific">Peterkaempfera bronchialis</name>
    <dbReference type="NCBI Taxonomy" id="2126346"/>
    <lineage>
        <taxon>Bacteria</taxon>
        <taxon>Bacillati</taxon>
        <taxon>Actinomycetota</taxon>
        <taxon>Actinomycetes</taxon>
        <taxon>Kitasatosporales</taxon>
        <taxon>Streptomycetaceae</taxon>
        <taxon>Peterkaempfera</taxon>
    </lineage>
</organism>
<dbReference type="InterPro" id="IPR016181">
    <property type="entry name" value="Acyl_CoA_acyltransferase"/>
</dbReference>
<reference evidence="3" key="1">
    <citation type="submission" date="2018-07" db="EMBL/GenBank/DDBJ databases">
        <title>Streptacidiphilus bronchialis DSM 106435 chromosome.</title>
        <authorList>
            <person name="Batra D."/>
            <person name="Gulvik C.A."/>
        </authorList>
    </citation>
    <scope>NUCLEOTIDE SEQUENCE [LARGE SCALE GENOMIC DNA]</scope>
    <source>
        <strain evidence="3">DSM 106435</strain>
    </source>
</reference>
<dbReference type="PANTHER" id="PTHR13170:SF16">
    <property type="entry name" value="PROTEIN O-GLCNACASE"/>
    <property type="match status" value="1"/>
</dbReference>
<protein>
    <submittedName>
        <fullName evidence="2">GNAT family N-acetyltransferase</fullName>
    </submittedName>
</protein>
<dbReference type="Proteomes" id="UP000249340">
    <property type="component" value="Chromosome"/>
</dbReference>
<name>A0A345ST80_9ACTN</name>
<feature type="domain" description="N-acetyltransferase" evidence="1">
    <location>
        <begin position="14"/>
        <end position="213"/>
    </location>
</feature>
<keyword evidence="2" id="KW-0808">Transferase</keyword>
<dbReference type="EMBL" id="CP031264">
    <property type="protein sequence ID" value="AXI76935.1"/>
    <property type="molecule type" value="Genomic_DNA"/>
</dbReference>
<dbReference type="GO" id="GO:0016747">
    <property type="term" value="F:acyltransferase activity, transferring groups other than amino-acyl groups"/>
    <property type="evidence" value="ECO:0007669"/>
    <property type="project" value="InterPro"/>
</dbReference>
<dbReference type="OrthoDB" id="8593648at2"/>
<keyword evidence="3" id="KW-1185">Reference proteome</keyword>
<evidence type="ECO:0000313" key="2">
    <source>
        <dbReference type="EMBL" id="AXI76935.1"/>
    </source>
</evidence>
<dbReference type="CDD" id="cd04301">
    <property type="entry name" value="NAT_SF"/>
    <property type="match status" value="1"/>
</dbReference>
<proteinExistence type="predicted"/>
<evidence type="ECO:0000259" key="1">
    <source>
        <dbReference type="PROSITE" id="PS51186"/>
    </source>
</evidence>
<sequence>MLYQPPTDRARRAPLIRGYLPTDRASVYEVCRRTAAAGADATGHYRDPDLMGDIFAGPYLQLEPELAFVLDDGTQAVGYVLGTSDTARFAAAFRRAWLPRVAHRHPAPDGRPSGPDEEMAALLHLPERMVVPGLEEYPAHLHIDLLPAYQRSGYGRALLLTFLGAARRSGARQVHLGMLTENTAARSFYDRLGFHEIAVPDAGPLTYLGRSTETDD</sequence>
<dbReference type="InterPro" id="IPR000182">
    <property type="entry name" value="GNAT_dom"/>
</dbReference>
<dbReference type="SUPFAM" id="SSF55729">
    <property type="entry name" value="Acyl-CoA N-acyltransferases (Nat)"/>
    <property type="match status" value="1"/>
</dbReference>
<dbReference type="InterPro" id="IPR051822">
    <property type="entry name" value="Glycosyl_Hydrolase_84"/>
</dbReference>
<gene>
    <name evidence="2" type="ORF">C7M71_005180</name>
</gene>
<dbReference type="Pfam" id="PF00583">
    <property type="entry name" value="Acetyltransf_1"/>
    <property type="match status" value="1"/>
</dbReference>
<dbReference type="RefSeq" id="WP_111489316.1">
    <property type="nucleotide sequence ID" value="NZ_CP031264.1"/>
</dbReference>
<dbReference type="KEGG" id="stri:C7M71_005180"/>
<dbReference type="PROSITE" id="PS51186">
    <property type="entry name" value="GNAT"/>
    <property type="match status" value="1"/>
</dbReference>